<dbReference type="OrthoDB" id="3430553at2"/>
<evidence type="ECO:0000313" key="5">
    <source>
        <dbReference type="Proteomes" id="UP000292235"/>
    </source>
</evidence>
<dbReference type="Proteomes" id="UP000292235">
    <property type="component" value="Chromosome"/>
</dbReference>
<feature type="domain" description="Histidine kinase/HSP90-like ATPase" evidence="3">
    <location>
        <begin position="32"/>
        <end position="144"/>
    </location>
</feature>
<keyword evidence="5" id="KW-1185">Reference proteome</keyword>
<evidence type="ECO:0000256" key="2">
    <source>
        <dbReference type="SAM" id="MobiDB-lite"/>
    </source>
</evidence>
<accession>A0A4P6PZJ2</accession>
<dbReference type="InterPro" id="IPR036890">
    <property type="entry name" value="HATPase_C_sf"/>
</dbReference>
<protein>
    <submittedName>
        <fullName evidence="4">Anti-sigma F factor</fullName>
    </submittedName>
</protein>
<name>A0A4P6PZJ2_9ACTN</name>
<gene>
    <name evidence="4" type="ORF">EKD16_09370</name>
</gene>
<dbReference type="SUPFAM" id="SSF55874">
    <property type="entry name" value="ATPase domain of HSP90 chaperone/DNA topoisomerase II/histidine kinase"/>
    <property type="match status" value="1"/>
</dbReference>
<dbReference type="Pfam" id="PF13581">
    <property type="entry name" value="HATPase_c_2"/>
    <property type="match status" value="1"/>
</dbReference>
<dbReference type="CDD" id="cd16936">
    <property type="entry name" value="HATPase_RsbW-like"/>
    <property type="match status" value="1"/>
</dbReference>
<reference evidence="4 5" key="1">
    <citation type="submission" date="2019-02" db="EMBL/GenBank/DDBJ databases">
        <authorList>
            <person name="Khodamoradi S."/>
            <person name="Hahnke R.L."/>
            <person name="Kaempfer P."/>
            <person name="Schumann P."/>
            <person name="Rohde M."/>
            <person name="Steinert M."/>
            <person name="Luzhetskyy A."/>
            <person name="Wink J."/>
            <person name="Ruckert C."/>
        </authorList>
    </citation>
    <scope>NUCLEOTIDE SEQUENCE [LARGE SCALE GENOMIC DNA]</scope>
    <source>
        <strain evidence="4 5">M2</strain>
    </source>
</reference>
<dbReference type="Gene3D" id="3.30.565.10">
    <property type="entry name" value="Histidine kinase-like ATPase, C-terminal domain"/>
    <property type="match status" value="1"/>
</dbReference>
<dbReference type="PANTHER" id="PTHR35526">
    <property type="entry name" value="ANTI-SIGMA-F FACTOR RSBW-RELATED"/>
    <property type="match status" value="1"/>
</dbReference>
<evidence type="ECO:0000259" key="3">
    <source>
        <dbReference type="Pfam" id="PF13581"/>
    </source>
</evidence>
<proteinExistence type="predicted"/>
<dbReference type="InterPro" id="IPR050267">
    <property type="entry name" value="Anti-sigma-factor_SerPK"/>
</dbReference>
<dbReference type="EMBL" id="CP036455">
    <property type="protein sequence ID" value="QBI53668.1"/>
    <property type="molecule type" value="Genomic_DNA"/>
</dbReference>
<sequence length="174" mass="18557">MTPDTHTRHPGHPQDPQRTQHDTQHIHTRTFPGRRTSVADARHWLEDLLARSTDPKIPGETVAAAALLLSEAATNAVLHTDTGHDPGGAFTVRLHITAATLTVHVEDDGAAETAVPAAPALTPAGADAESGRGLVLIDAFADDWGPISRESQCHGLYYTLSRHEPSDDAPAVRP</sequence>
<feature type="region of interest" description="Disordered" evidence="2">
    <location>
        <begin position="1"/>
        <end position="35"/>
    </location>
</feature>
<evidence type="ECO:0000256" key="1">
    <source>
        <dbReference type="ARBA" id="ARBA00022527"/>
    </source>
</evidence>
<dbReference type="KEGG" id="strr:EKD16_09370"/>
<dbReference type="GO" id="GO:0004674">
    <property type="term" value="F:protein serine/threonine kinase activity"/>
    <property type="evidence" value="ECO:0007669"/>
    <property type="project" value="UniProtKB-KW"/>
</dbReference>
<organism evidence="4 5">
    <name type="scientific">Streptomonospora litoralis</name>
    <dbReference type="NCBI Taxonomy" id="2498135"/>
    <lineage>
        <taxon>Bacteria</taxon>
        <taxon>Bacillati</taxon>
        <taxon>Actinomycetota</taxon>
        <taxon>Actinomycetes</taxon>
        <taxon>Streptosporangiales</taxon>
        <taxon>Nocardiopsidaceae</taxon>
        <taxon>Streptomonospora</taxon>
    </lineage>
</organism>
<dbReference type="InterPro" id="IPR003594">
    <property type="entry name" value="HATPase_dom"/>
</dbReference>
<dbReference type="AlphaFoldDB" id="A0A4P6PZJ2"/>
<keyword evidence="1" id="KW-0418">Kinase</keyword>
<evidence type="ECO:0000313" key="4">
    <source>
        <dbReference type="EMBL" id="QBI53668.1"/>
    </source>
</evidence>
<keyword evidence="1" id="KW-0808">Transferase</keyword>
<keyword evidence="1" id="KW-0723">Serine/threonine-protein kinase</keyword>
<dbReference type="RefSeq" id="WP_131097984.1">
    <property type="nucleotide sequence ID" value="NZ_CP036455.1"/>
</dbReference>
<dbReference type="PANTHER" id="PTHR35526:SF3">
    <property type="entry name" value="ANTI-SIGMA-F FACTOR RSBW"/>
    <property type="match status" value="1"/>
</dbReference>